<sequence length="69" mass="7197">MVATAVGSTLGGASSVLGVSPHTGWCGRCHGASFSYGSLRVYGSGWPPLWGRTERRAGRCGAWASSRRL</sequence>
<accession>M3FK88</accession>
<gene>
    <name evidence="1" type="ORF">SBD_5566</name>
</gene>
<dbReference type="AlphaFoldDB" id="M3FK88"/>
<dbReference type="EMBL" id="KB405094">
    <property type="protein sequence ID" value="EMF52489.1"/>
    <property type="molecule type" value="Genomic_DNA"/>
</dbReference>
<organism evidence="1 2">
    <name type="scientific">Streptomyces bottropensis ATCC 25435</name>
    <dbReference type="NCBI Taxonomy" id="1054862"/>
    <lineage>
        <taxon>Bacteria</taxon>
        <taxon>Bacillati</taxon>
        <taxon>Actinomycetota</taxon>
        <taxon>Actinomycetes</taxon>
        <taxon>Kitasatosporales</taxon>
        <taxon>Streptomycetaceae</taxon>
        <taxon>Streptomyces</taxon>
    </lineage>
</organism>
<name>M3FK88_9ACTN</name>
<protein>
    <submittedName>
        <fullName evidence="1">Uncharacterized protein</fullName>
    </submittedName>
</protein>
<reference evidence="2" key="1">
    <citation type="journal article" date="2013" name="Genome Announc.">
        <title>Draft Genome Sequence of Streptomyces bottropensis ATCC 25435, a Bottromycin-Producing Actinomycete.</title>
        <authorList>
            <person name="Zhang H."/>
            <person name="Zhou W."/>
            <person name="Zhuang Y."/>
            <person name="Liang X."/>
            <person name="Liu T."/>
        </authorList>
    </citation>
    <scope>NUCLEOTIDE SEQUENCE [LARGE SCALE GENOMIC DNA]</scope>
    <source>
        <strain evidence="2">ATCC 25435</strain>
    </source>
</reference>
<dbReference type="Proteomes" id="UP000030760">
    <property type="component" value="Unassembled WGS sequence"/>
</dbReference>
<evidence type="ECO:0000313" key="1">
    <source>
        <dbReference type="EMBL" id="EMF52489.1"/>
    </source>
</evidence>
<proteinExistence type="predicted"/>
<evidence type="ECO:0000313" key="2">
    <source>
        <dbReference type="Proteomes" id="UP000030760"/>
    </source>
</evidence>